<feature type="region of interest" description="Disordered" evidence="1">
    <location>
        <begin position="288"/>
        <end position="337"/>
    </location>
</feature>
<feature type="region of interest" description="Disordered" evidence="1">
    <location>
        <begin position="96"/>
        <end position="151"/>
    </location>
</feature>
<feature type="compositionally biased region" description="Low complexity" evidence="1">
    <location>
        <begin position="297"/>
        <end position="313"/>
    </location>
</feature>
<name>A0A9N8ERV3_9STRA</name>
<accession>A0A9N8ERV3</accession>
<comment type="caution">
    <text evidence="3">The sequence shown here is derived from an EMBL/GenBank/DDBJ whole genome shotgun (WGS) entry which is preliminary data.</text>
</comment>
<feature type="region of interest" description="Disordered" evidence="1">
    <location>
        <begin position="251"/>
        <end position="276"/>
    </location>
</feature>
<feature type="compositionally biased region" description="Basic and acidic residues" evidence="1">
    <location>
        <begin position="111"/>
        <end position="129"/>
    </location>
</feature>
<protein>
    <recommendedName>
        <fullName evidence="2">DUF6824 domain-containing protein</fullName>
    </recommendedName>
</protein>
<feature type="compositionally biased region" description="Polar residues" evidence="1">
    <location>
        <begin position="251"/>
        <end position="271"/>
    </location>
</feature>
<sequence length="504" mass="56514">MKKDKSEIIIKEPRSNDILLGRGGSSIHNPSNVRYRGMVREHKKEYQTFTRLQKTQLAEQLVRTWQDQTPPGRFLEKDDKTGFWHVIPEKLARRKTSQLLREGAPKIRRQLKTESVQKKQQKEEEEAKRRVQSPPPQMVQQPVTASPVPATPVPSQRPYFPPGHSYSVLRSSPVPSHHHHHHYEYNMSYPMTPPPSHYPTPHWPHYPTYQSPSPVTVPPITPAAPTKPGPTSSPALVPLASKQDTVQKTHVTPFTPRPINSSTTRTQSAATPLQPITLADVNQKPKNYKLRKPPAVSRSNSCSSTGSNCSGSKSKSKRGFATIPNRHAGEPWKPVVKPPSPESVLDFFDHADDVLLSDLPSPSLSDLPSPSFTCSDIDDDDDDNARLLVPTSTKFWERTPLEPLHEDQEFCPPVPIRDCMTVREDSISSVLSFPQPFLADCNSNNPTFSFGSSSCLEGPNRSFDSTMDRVVQADSDLDRNAAIDILNELDREMEAEFLLPCHSF</sequence>
<gene>
    <name evidence="3" type="ORF">SEMRO_1430_G271960.1</name>
</gene>
<dbReference type="Pfam" id="PF20710">
    <property type="entry name" value="DUF6824"/>
    <property type="match status" value="1"/>
</dbReference>
<keyword evidence="4" id="KW-1185">Reference proteome</keyword>
<dbReference type="EMBL" id="CAICTM010001428">
    <property type="protein sequence ID" value="CAB9523550.1"/>
    <property type="molecule type" value="Genomic_DNA"/>
</dbReference>
<proteinExistence type="predicted"/>
<dbReference type="InterPro" id="IPR049227">
    <property type="entry name" value="DUF6824"/>
</dbReference>
<reference evidence="3" key="1">
    <citation type="submission" date="2020-06" db="EMBL/GenBank/DDBJ databases">
        <authorList>
            <consortium name="Plant Systems Biology data submission"/>
        </authorList>
    </citation>
    <scope>NUCLEOTIDE SEQUENCE</scope>
    <source>
        <strain evidence="3">D6</strain>
    </source>
</reference>
<dbReference type="Proteomes" id="UP001153069">
    <property type="component" value="Unassembled WGS sequence"/>
</dbReference>
<feature type="compositionally biased region" description="Low complexity" evidence="1">
    <location>
        <begin position="138"/>
        <end position="148"/>
    </location>
</feature>
<organism evidence="3 4">
    <name type="scientific">Seminavis robusta</name>
    <dbReference type="NCBI Taxonomy" id="568900"/>
    <lineage>
        <taxon>Eukaryota</taxon>
        <taxon>Sar</taxon>
        <taxon>Stramenopiles</taxon>
        <taxon>Ochrophyta</taxon>
        <taxon>Bacillariophyta</taxon>
        <taxon>Bacillariophyceae</taxon>
        <taxon>Bacillariophycidae</taxon>
        <taxon>Naviculales</taxon>
        <taxon>Naviculaceae</taxon>
        <taxon>Seminavis</taxon>
    </lineage>
</organism>
<evidence type="ECO:0000313" key="3">
    <source>
        <dbReference type="EMBL" id="CAB9523550.1"/>
    </source>
</evidence>
<evidence type="ECO:0000259" key="2">
    <source>
        <dbReference type="Pfam" id="PF20710"/>
    </source>
</evidence>
<dbReference type="AlphaFoldDB" id="A0A9N8ERV3"/>
<evidence type="ECO:0000313" key="4">
    <source>
        <dbReference type="Proteomes" id="UP001153069"/>
    </source>
</evidence>
<feature type="domain" description="DUF6824" evidence="2">
    <location>
        <begin position="17"/>
        <end position="102"/>
    </location>
</feature>
<evidence type="ECO:0000256" key="1">
    <source>
        <dbReference type="SAM" id="MobiDB-lite"/>
    </source>
</evidence>